<dbReference type="EMBL" id="NAJQ01000335">
    <property type="protein sequence ID" value="TKA71818.1"/>
    <property type="molecule type" value="Genomic_DNA"/>
</dbReference>
<feature type="compositionally biased region" description="Low complexity" evidence="1">
    <location>
        <begin position="282"/>
        <end position="297"/>
    </location>
</feature>
<evidence type="ECO:0000256" key="1">
    <source>
        <dbReference type="SAM" id="MobiDB-lite"/>
    </source>
</evidence>
<evidence type="ECO:0000313" key="2">
    <source>
        <dbReference type="EMBL" id="TKA71818.1"/>
    </source>
</evidence>
<feature type="region of interest" description="Disordered" evidence="1">
    <location>
        <begin position="282"/>
        <end position="385"/>
    </location>
</feature>
<dbReference type="Proteomes" id="UP000309340">
    <property type="component" value="Unassembled WGS sequence"/>
</dbReference>
<dbReference type="AlphaFoldDB" id="A0A4U0X8Z1"/>
<accession>A0A4U0X8Z1</accession>
<keyword evidence="3" id="KW-1185">Reference proteome</keyword>
<gene>
    <name evidence="2" type="ORF">B0A55_06918</name>
</gene>
<feature type="compositionally biased region" description="Low complexity" evidence="1">
    <location>
        <begin position="330"/>
        <end position="375"/>
    </location>
</feature>
<comment type="caution">
    <text evidence="2">The sequence shown here is derived from an EMBL/GenBank/DDBJ whole genome shotgun (WGS) entry which is preliminary data.</text>
</comment>
<evidence type="ECO:0000313" key="3">
    <source>
        <dbReference type="Proteomes" id="UP000309340"/>
    </source>
</evidence>
<proteinExistence type="predicted"/>
<sequence>MSTIFRKWTDRLEHVLAGYLKRPDQANCRTVMLTGGSRQNVFVQQRLEHALSKLSRRLFISTTDFPVTNGGLRQYAKHTPAVLPTGYWYLARREAWDPLHHPDITEYVPKIRRIFVGTGTSRKRQRVECLIPRPITGTYEHSEFDDTKELSDRLHLEHEPLRIANGSVRSCFTKWPLQFADIPAPLHFDFRERKVGRDKAFYAITGVVEMHASDSRLSVSLKLLGPHQHLVYRKDISGQPTDELEPDAQYHTFFTQTKELWDQYRTHAVLDGNGQHVLRADSSAAAAHHQAPYQAPASSTEASSIHPTPAGHDDCDDEEELPRCPKMKISRSPQAASSSSSTGTVPSTGTPRKPTKHTAITASASHSSVFDASSAGPGNHRYDES</sequence>
<name>A0A4U0X8Z1_9PEZI</name>
<organism evidence="2 3">
    <name type="scientific">Friedmanniomyces simplex</name>
    <dbReference type="NCBI Taxonomy" id="329884"/>
    <lineage>
        <taxon>Eukaryota</taxon>
        <taxon>Fungi</taxon>
        <taxon>Dikarya</taxon>
        <taxon>Ascomycota</taxon>
        <taxon>Pezizomycotina</taxon>
        <taxon>Dothideomycetes</taxon>
        <taxon>Dothideomycetidae</taxon>
        <taxon>Mycosphaerellales</taxon>
        <taxon>Teratosphaeriaceae</taxon>
        <taxon>Friedmanniomyces</taxon>
    </lineage>
</organism>
<reference evidence="2 3" key="1">
    <citation type="submission" date="2017-03" db="EMBL/GenBank/DDBJ databases">
        <title>Genomes of endolithic fungi from Antarctica.</title>
        <authorList>
            <person name="Coleine C."/>
            <person name="Masonjones S."/>
            <person name="Stajich J.E."/>
        </authorList>
    </citation>
    <scope>NUCLEOTIDE SEQUENCE [LARGE SCALE GENOMIC DNA]</scope>
    <source>
        <strain evidence="2 3">CCFEE 5184</strain>
    </source>
</reference>
<protein>
    <submittedName>
        <fullName evidence="2">Uncharacterized protein</fullName>
    </submittedName>
</protein>